<dbReference type="GO" id="GO:0005829">
    <property type="term" value="C:cytosol"/>
    <property type="evidence" value="ECO:0007669"/>
    <property type="project" value="TreeGrafter"/>
</dbReference>
<feature type="domain" description="Aminoacyl-transfer RNA synthetases class-II family profile" evidence="10">
    <location>
        <begin position="135"/>
        <end position="427"/>
    </location>
</feature>
<comment type="caution">
    <text evidence="11">The sequence shown here is derived from an EMBL/GenBank/DDBJ whole genome shotgun (WGS) entry which is preliminary data.</text>
</comment>
<evidence type="ECO:0000256" key="3">
    <source>
        <dbReference type="ARBA" id="ARBA00022490"/>
    </source>
</evidence>
<feature type="binding site" evidence="9">
    <location>
        <position position="365"/>
    </location>
    <ligand>
        <name>L-aspartate</name>
        <dbReference type="ChEBI" id="CHEBI:29991"/>
    </ligand>
</feature>
<dbReference type="HAMAP" id="MF_02075">
    <property type="entry name" value="Asp_tRNA_synth_type2"/>
    <property type="match status" value="1"/>
</dbReference>
<accession>A0A1F4VZS4</accession>
<evidence type="ECO:0000256" key="9">
    <source>
        <dbReference type="HAMAP-Rule" id="MF_02075"/>
    </source>
</evidence>
<keyword evidence="4 9" id="KW-0436">Ligase</keyword>
<comment type="similarity">
    <text evidence="2 9">Belongs to the class-II aminoacyl-tRNA synthetase family. Type 2 subfamily.</text>
</comment>
<dbReference type="PANTHER" id="PTHR43450:SF1">
    <property type="entry name" value="ASPARTATE--TRNA LIGASE, CYTOPLASMIC"/>
    <property type="match status" value="1"/>
</dbReference>
<evidence type="ECO:0000313" key="12">
    <source>
        <dbReference type="Proteomes" id="UP000176967"/>
    </source>
</evidence>
<dbReference type="Pfam" id="PF00152">
    <property type="entry name" value="tRNA-synt_2"/>
    <property type="match status" value="1"/>
</dbReference>
<feature type="binding site" evidence="9">
    <location>
        <begin position="218"/>
        <end position="220"/>
    </location>
    <ligand>
        <name>ATP</name>
        <dbReference type="ChEBI" id="CHEBI:30616"/>
    </ligand>
</feature>
<name>A0A1F4VZS4_UNCKA</name>
<feature type="binding site" evidence="9">
    <location>
        <position position="210"/>
    </location>
    <ligand>
        <name>L-aspartate</name>
        <dbReference type="ChEBI" id="CHEBI:29991"/>
    </ligand>
</feature>
<feature type="binding site" evidence="9">
    <location>
        <position position="358"/>
    </location>
    <ligand>
        <name>ATP</name>
        <dbReference type="ChEBI" id="CHEBI:30616"/>
    </ligand>
</feature>
<comment type="caution">
    <text evidence="9">Lacks conserved residue(s) required for the propagation of feature annotation.</text>
</comment>
<keyword evidence="8 9" id="KW-0030">Aminoacyl-tRNA synthetase</keyword>
<dbReference type="Pfam" id="PF01336">
    <property type="entry name" value="tRNA_anti-codon"/>
    <property type="match status" value="1"/>
</dbReference>
<dbReference type="GO" id="GO:0005524">
    <property type="term" value="F:ATP binding"/>
    <property type="evidence" value="ECO:0007669"/>
    <property type="project" value="UniProtKB-UniRule"/>
</dbReference>
<evidence type="ECO:0000256" key="6">
    <source>
        <dbReference type="ARBA" id="ARBA00022840"/>
    </source>
</evidence>
<sequence>MTERTLATDTTKKIGEKVTLEGWVYNRRDHGKLIFIDLLDRSGLIQLVCGENASDLNVQDVIAVEGEVKERGEKNINPNIPTGKVELKVSKINVLASAQELPFDITKENLEVELPTLLDYRPLTLRHPKVKAIFKVQETVVDSFRKTLKGLDFTEFQAPTIVPTATEGGAEIFSIDYYGKKAYLGQSPQLYKQIMVGAYERVFTVTKAYRAEPSETTRHLSEYVSLDCEMGFISSWEDLMDTAQEVVLGIFDGVKKDAGDKLAIFGADIPKAKTPFPRLKLSEVQEIIFKEFGRDARGEPDLSPEDEKDICAWSAKEHGSEMVFVTHFPTKKRPFYAYPDPEDPELTLSFDLLGRGLEWVTGGQRIHEYEKLVSNIKKWGNDPKDFELYLQTFKYGMPPHGGFAIGAERTTMQILGLANIREASLFPRDMKRVDRRL</sequence>
<dbReference type="Proteomes" id="UP000176967">
    <property type="component" value="Unassembled WGS sequence"/>
</dbReference>
<dbReference type="InterPro" id="IPR004364">
    <property type="entry name" value="Aa-tRNA-synt_II"/>
</dbReference>
<dbReference type="InterPro" id="IPR006195">
    <property type="entry name" value="aa-tRNA-synth_II"/>
</dbReference>
<protein>
    <recommendedName>
        <fullName evidence="9">Aspartate--tRNA ligase</fullName>
        <ecNumber evidence="9">6.1.1.12</ecNumber>
    </recommendedName>
    <alternativeName>
        <fullName evidence="9">Aspartyl-tRNA synthetase</fullName>
        <shortName evidence="9">AspRS</shortName>
    </alternativeName>
</protein>
<feature type="binding site" evidence="9">
    <location>
        <position position="167"/>
    </location>
    <ligand>
        <name>L-aspartate</name>
        <dbReference type="ChEBI" id="CHEBI:29991"/>
    </ligand>
</feature>
<comment type="subunit">
    <text evidence="9">Homodimer.</text>
</comment>
<feature type="binding site" evidence="9">
    <location>
        <position position="361"/>
    </location>
    <ligand>
        <name>L-aspartate</name>
        <dbReference type="ChEBI" id="CHEBI:29991"/>
    </ligand>
</feature>
<dbReference type="InterPro" id="IPR047089">
    <property type="entry name" value="Asp-tRNA-ligase_1_N"/>
</dbReference>
<evidence type="ECO:0000256" key="2">
    <source>
        <dbReference type="ARBA" id="ARBA00005312"/>
    </source>
</evidence>
<dbReference type="PROSITE" id="PS50862">
    <property type="entry name" value="AA_TRNA_LIGASE_II"/>
    <property type="match status" value="1"/>
</dbReference>
<dbReference type="STRING" id="1802628.A2890_02030"/>
<dbReference type="InterPro" id="IPR012340">
    <property type="entry name" value="NA-bd_OB-fold"/>
</dbReference>
<evidence type="ECO:0000256" key="7">
    <source>
        <dbReference type="ARBA" id="ARBA00022917"/>
    </source>
</evidence>
<evidence type="ECO:0000256" key="8">
    <source>
        <dbReference type="ARBA" id="ARBA00023146"/>
    </source>
</evidence>
<evidence type="ECO:0000256" key="1">
    <source>
        <dbReference type="ARBA" id="ARBA00004496"/>
    </source>
</evidence>
<dbReference type="Gene3D" id="3.30.930.10">
    <property type="entry name" value="Bira Bifunctional Protein, Domain 2"/>
    <property type="match status" value="1"/>
</dbReference>
<dbReference type="EC" id="6.1.1.12" evidence="9"/>
<dbReference type="NCBIfam" id="TIGR00458">
    <property type="entry name" value="aspS_nondisc"/>
    <property type="match status" value="1"/>
</dbReference>
<dbReference type="InterPro" id="IPR045864">
    <property type="entry name" value="aa-tRNA-synth_II/BPL/LPL"/>
</dbReference>
<dbReference type="GO" id="GO:0003723">
    <property type="term" value="F:RNA binding"/>
    <property type="evidence" value="ECO:0007669"/>
    <property type="project" value="TreeGrafter"/>
</dbReference>
<evidence type="ECO:0000259" key="10">
    <source>
        <dbReference type="PROSITE" id="PS50862"/>
    </source>
</evidence>
<organism evidence="11 12">
    <name type="scientific">candidate division WWE3 bacterium RIFCSPLOWO2_01_FULL_53_14</name>
    <dbReference type="NCBI Taxonomy" id="1802628"/>
    <lineage>
        <taxon>Bacteria</taxon>
        <taxon>Katanobacteria</taxon>
    </lineage>
</organism>
<dbReference type="InterPro" id="IPR004523">
    <property type="entry name" value="Asp-tRNA_synthase_2"/>
</dbReference>
<dbReference type="NCBIfam" id="NF003483">
    <property type="entry name" value="PRK05159.1"/>
    <property type="match status" value="1"/>
</dbReference>
<feature type="binding site" evidence="9">
    <location>
        <begin position="210"/>
        <end position="212"/>
    </location>
    <ligand>
        <name>ATP</name>
        <dbReference type="ChEBI" id="CHEBI:30616"/>
    </ligand>
</feature>
<dbReference type="GO" id="GO:0017101">
    <property type="term" value="C:aminoacyl-tRNA synthetase multienzyme complex"/>
    <property type="evidence" value="ECO:0007669"/>
    <property type="project" value="TreeGrafter"/>
</dbReference>
<dbReference type="PANTHER" id="PTHR43450">
    <property type="entry name" value="ASPARTYL-TRNA SYNTHETASE"/>
    <property type="match status" value="1"/>
</dbReference>
<dbReference type="PRINTS" id="PR01042">
    <property type="entry name" value="TRNASYNTHASP"/>
</dbReference>
<keyword evidence="7 9" id="KW-0648">Protein biosynthesis</keyword>
<feature type="region of interest" description="Aspartate" evidence="9">
    <location>
        <begin position="189"/>
        <end position="192"/>
    </location>
</feature>
<dbReference type="SUPFAM" id="SSF50249">
    <property type="entry name" value="Nucleic acid-binding proteins"/>
    <property type="match status" value="1"/>
</dbReference>
<keyword evidence="6 9" id="KW-0067">ATP-binding</keyword>
<reference evidence="11 12" key="1">
    <citation type="journal article" date="2016" name="Nat. Commun.">
        <title>Thousands of microbial genomes shed light on interconnected biogeochemical processes in an aquifer system.</title>
        <authorList>
            <person name="Anantharaman K."/>
            <person name="Brown C.T."/>
            <person name="Hug L.A."/>
            <person name="Sharon I."/>
            <person name="Castelle C.J."/>
            <person name="Probst A.J."/>
            <person name="Thomas B.C."/>
            <person name="Singh A."/>
            <person name="Wilkins M.J."/>
            <person name="Karaoz U."/>
            <person name="Brodie E.L."/>
            <person name="Williams K.H."/>
            <person name="Hubbard S.S."/>
            <person name="Banfield J.F."/>
        </authorList>
    </citation>
    <scope>NUCLEOTIDE SEQUENCE [LARGE SCALE GENOMIC DNA]</scope>
</reference>
<keyword evidence="3 9" id="KW-0963">Cytoplasm</keyword>
<evidence type="ECO:0000256" key="4">
    <source>
        <dbReference type="ARBA" id="ARBA00022598"/>
    </source>
</evidence>
<feature type="binding site" evidence="9">
    <location>
        <begin position="406"/>
        <end position="409"/>
    </location>
    <ligand>
        <name>ATP</name>
        <dbReference type="ChEBI" id="CHEBI:30616"/>
    </ligand>
</feature>
<comment type="function">
    <text evidence="9">Catalyzes the attachment of L-aspartate to tRNA(Asp) in a two-step reaction: L-aspartate is first activated by ATP to form Asp-AMP and then transferred to the acceptor end of tRNA(Asp).</text>
</comment>
<dbReference type="InterPro" id="IPR002312">
    <property type="entry name" value="Asp/Asn-tRNA-synth_IIb"/>
</dbReference>
<evidence type="ECO:0000313" key="11">
    <source>
        <dbReference type="EMBL" id="OGC62575.1"/>
    </source>
</evidence>
<dbReference type="AlphaFoldDB" id="A0A1F4VZS4"/>
<dbReference type="GO" id="GO:0006422">
    <property type="term" value="P:aspartyl-tRNA aminoacylation"/>
    <property type="evidence" value="ECO:0007669"/>
    <property type="project" value="UniProtKB-UniRule"/>
</dbReference>
<dbReference type="CDD" id="cd04317">
    <property type="entry name" value="EcAspRS_like_N"/>
    <property type="match status" value="1"/>
</dbReference>
<gene>
    <name evidence="9" type="primary">aspS</name>
    <name evidence="11" type="ORF">A2890_02030</name>
</gene>
<dbReference type="EMBL" id="MEVL01000007">
    <property type="protein sequence ID" value="OGC62575.1"/>
    <property type="molecule type" value="Genomic_DNA"/>
</dbReference>
<dbReference type="GO" id="GO:0004815">
    <property type="term" value="F:aspartate-tRNA ligase activity"/>
    <property type="evidence" value="ECO:0007669"/>
    <property type="project" value="UniProtKB-UniRule"/>
</dbReference>
<dbReference type="CDD" id="cd00776">
    <property type="entry name" value="AsxRS_core"/>
    <property type="match status" value="1"/>
</dbReference>
<keyword evidence="5 9" id="KW-0547">Nucleotide-binding</keyword>
<dbReference type="Gene3D" id="2.40.50.140">
    <property type="entry name" value="Nucleic acid-binding proteins"/>
    <property type="match status" value="1"/>
</dbReference>
<dbReference type="SUPFAM" id="SSF55681">
    <property type="entry name" value="Class II aaRS and biotin synthetases"/>
    <property type="match status" value="1"/>
</dbReference>
<dbReference type="InterPro" id="IPR004365">
    <property type="entry name" value="NA-bd_OB_tRNA"/>
</dbReference>
<evidence type="ECO:0000256" key="5">
    <source>
        <dbReference type="ARBA" id="ARBA00022741"/>
    </source>
</evidence>
<proteinExistence type="inferred from homology"/>
<comment type="subcellular location">
    <subcellularLocation>
        <location evidence="1 9">Cytoplasm</location>
    </subcellularLocation>
</comment>
<comment type="catalytic activity">
    <reaction evidence="9">
        <text>tRNA(Asp) + L-aspartate + ATP = L-aspartyl-tRNA(Asp) + AMP + diphosphate</text>
        <dbReference type="Rhea" id="RHEA:19649"/>
        <dbReference type="Rhea" id="RHEA-COMP:9660"/>
        <dbReference type="Rhea" id="RHEA-COMP:9678"/>
        <dbReference type="ChEBI" id="CHEBI:29991"/>
        <dbReference type="ChEBI" id="CHEBI:30616"/>
        <dbReference type="ChEBI" id="CHEBI:33019"/>
        <dbReference type="ChEBI" id="CHEBI:78442"/>
        <dbReference type="ChEBI" id="CHEBI:78516"/>
        <dbReference type="ChEBI" id="CHEBI:456215"/>
        <dbReference type="EC" id="6.1.1.12"/>
    </reaction>
</comment>